<evidence type="ECO:0000256" key="1">
    <source>
        <dbReference type="ARBA" id="ARBA00022679"/>
    </source>
</evidence>
<gene>
    <name evidence="8" type="ORF">CSUI_002627</name>
</gene>
<evidence type="ECO:0000256" key="3">
    <source>
        <dbReference type="ARBA" id="ARBA00022989"/>
    </source>
</evidence>
<dbReference type="VEuPathDB" id="ToxoDB:CSUI_002627"/>
<evidence type="ECO:0000256" key="6">
    <source>
        <dbReference type="ARBA" id="ARBA00023315"/>
    </source>
</evidence>
<dbReference type="RefSeq" id="XP_067925195.1">
    <property type="nucleotide sequence ID" value="XM_068062827.1"/>
</dbReference>
<evidence type="ECO:0000313" key="9">
    <source>
        <dbReference type="Proteomes" id="UP000221165"/>
    </source>
</evidence>
<accession>A0A2C6KT94</accession>
<dbReference type="GeneID" id="94426038"/>
<feature type="transmembrane region" description="Helical" evidence="7">
    <location>
        <begin position="85"/>
        <end position="108"/>
    </location>
</feature>
<dbReference type="GO" id="GO:0016746">
    <property type="term" value="F:acyltransferase activity"/>
    <property type="evidence" value="ECO:0007669"/>
    <property type="project" value="UniProtKB-KW"/>
</dbReference>
<dbReference type="OrthoDB" id="272512at2759"/>
<name>A0A2C6KT94_9APIC</name>
<evidence type="ECO:0000256" key="5">
    <source>
        <dbReference type="ARBA" id="ARBA00023136"/>
    </source>
</evidence>
<protein>
    <submittedName>
        <fullName evidence="8">Transmembrane protein</fullName>
    </submittedName>
</protein>
<dbReference type="AlphaFoldDB" id="A0A2C6KT94"/>
<evidence type="ECO:0000256" key="2">
    <source>
        <dbReference type="ARBA" id="ARBA00022692"/>
    </source>
</evidence>
<dbReference type="PANTHER" id="PTHR23063">
    <property type="entry name" value="PHOSPHOLIPID ACYLTRANSFERASE"/>
    <property type="match status" value="1"/>
</dbReference>
<dbReference type="EMBL" id="MIGC01001087">
    <property type="protein sequence ID" value="PHJ23520.1"/>
    <property type="molecule type" value="Genomic_DNA"/>
</dbReference>
<sequence>MEKYRVFGDESTGVHPFIPLSCMKAQLTPQASSLLVRLLTSTLSLILSALLFLLAILRLLLLSFAALWTAVVQQVLIVFAPFSRLYWYLSLWLLAFPKRLALYSLGVFRLEEQRADFRRLKIRAPPPNSPSPCASLLSLPVSPFSSLSGSATGGLSAADAKRIASCRVCFSNFTSFVEPLYLSYRLNPQFVLIHEKGGFSFCSFWEILRFSLQFRLAPGRGTYRSLSSLLVAHATRSSPAIPVVIFPEGQKSNGLCILQWWAGEEKSSAVGFDAAALRLLEGRIAEVGCMYSSIFVKGSERQKTSLGRRVPYGPAHTINSPLTHLRCLLSEVCSNGLVAIWASPTDVQQASSQARGAGGGDGRAEDSETAVACLRDVMVRMMPGIASVNNKSGRDLAPFVDYWEKTQKEQYLKKDKKF</sequence>
<dbReference type="GO" id="GO:0006629">
    <property type="term" value="P:lipid metabolic process"/>
    <property type="evidence" value="ECO:0007669"/>
    <property type="project" value="UniProtKB-KW"/>
</dbReference>
<evidence type="ECO:0000256" key="4">
    <source>
        <dbReference type="ARBA" id="ARBA00023098"/>
    </source>
</evidence>
<keyword evidence="3 7" id="KW-1133">Transmembrane helix</keyword>
<comment type="caution">
    <text evidence="8">The sequence shown here is derived from an EMBL/GenBank/DDBJ whole genome shotgun (WGS) entry which is preliminary data.</text>
</comment>
<reference evidence="8 9" key="1">
    <citation type="journal article" date="2017" name="Int. J. Parasitol.">
        <title>The genome of the protozoan parasite Cystoisospora suis and a reverse vaccinology approach to identify vaccine candidates.</title>
        <authorList>
            <person name="Palmieri N."/>
            <person name="Shrestha A."/>
            <person name="Ruttkowski B."/>
            <person name="Beck T."/>
            <person name="Vogl C."/>
            <person name="Tomley F."/>
            <person name="Blake D.P."/>
            <person name="Joachim A."/>
        </authorList>
    </citation>
    <scope>NUCLEOTIDE SEQUENCE [LARGE SCALE GENOMIC DNA]</scope>
    <source>
        <strain evidence="8 9">Wien I</strain>
    </source>
</reference>
<dbReference type="PANTHER" id="PTHR23063:SF61">
    <property type="entry name" value="CHROMOSOME UNDETERMINED SCAFFOLD_7, WHOLE GENOME SHOTGUN SEQUENCE"/>
    <property type="match status" value="1"/>
</dbReference>
<evidence type="ECO:0000313" key="8">
    <source>
        <dbReference type="EMBL" id="PHJ23520.1"/>
    </source>
</evidence>
<keyword evidence="2 7" id="KW-0812">Transmembrane</keyword>
<keyword evidence="9" id="KW-1185">Reference proteome</keyword>
<keyword evidence="4" id="KW-0443">Lipid metabolism</keyword>
<evidence type="ECO:0000256" key="7">
    <source>
        <dbReference type="SAM" id="Phobius"/>
    </source>
</evidence>
<dbReference type="Proteomes" id="UP000221165">
    <property type="component" value="Unassembled WGS sequence"/>
</dbReference>
<keyword evidence="5 7" id="KW-0472">Membrane</keyword>
<keyword evidence="6" id="KW-0012">Acyltransferase</keyword>
<keyword evidence="1" id="KW-0808">Transferase</keyword>
<proteinExistence type="predicted"/>
<organism evidence="8 9">
    <name type="scientific">Cystoisospora suis</name>
    <dbReference type="NCBI Taxonomy" id="483139"/>
    <lineage>
        <taxon>Eukaryota</taxon>
        <taxon>Sar</taxon>
        <taxon>Alveolata</taxon>
        <taxon>Apicomplexa</taxon>
        <taxon>Conoidasida</taxon>
        <taxon>Coccidia</taxon>
        <taxon>Eucoccidiorida</taxon>
        <taxon>Eimeriorina</taxon>
        <taxon>Sarcocystidae</taxon>
        <taxon>Cystoisospora</taxon>
    </lineage>
</organism>